<dbReference type="AlphaFoldDB" id="A0A914W2R2"/>
<protein>
    <submittedName>
        <fullName evidence="3">Uncharacterized protein</fullName>
    </submittedName>
</protein>
<dbReference type="WBParaSite" id="PSAMB.scaffold28size108976.g603.t1">
    <property type="protein sequence ID" value="PSAMB.scaffold28size108976.g603.t1"/>
    <property type="gene ID" value="PSAMB.scaffold28size108976.g603"/>
</dbReference>
<name>A0A914W2R2_9BILA</name>
<evidence type="ECO:0000313" key="3">
    <source>
        <dbReference type="WBParaSite" id="PSAMB.scaffold28size108976.g603.t1"/>
    </source>
</evidence>
<sequence>MSTARDLIDCDRRVYPTSMAGSVGGAEDDECELVPDRWAQKRTMSRVAVGTLAGCDKGAISRGRVTHSIMRWTRGQAVAAPSDERTSRPSGGRAGAVHRLFRDYADAHAGYAFNRAAKLICHDSISPERSLCLYRSGSALRLRRNPPIADGRSRRRGGVSRRRHNGQLSRA</sequence>
<keyword evidence="2" id="KW-1185">Reference proteome</keyword>
<accession>A0A914W2R2</accession>
<reference evidence="3" key="1">
    <citation type="submission" date="2022-11" db="UniProtKB">
        <authorList>
            <consortium name="WormBaseParasite"/>
        </authorList>
    </citation>
    <scope>IDENTIFICATION</scope>
</reference>
<feature type="compositionally biased region" description="Basic residues" evidence="1">
    <location>
        <begin position="153"/>
        <end position="165"/>
    </location>
</feature>
<organism evidence="2 3">
    <name type="scientific">Plectus sambesii</name>
    <dbReference type="NCBI Taxonomy" id="2011161"/>
    <lineage>
        <taxon>Eukaryota</taxon>
        <taxon>Metazoa</taxon>
        <taxon>Ecdysozoa</taxon>
        <taxon>Nematoda</taxon>
        <taxon>Chromadorea</taxon>
        <taxon>Plectida</taxon>
        <taxon>Plectina</taxon>
        <taxon>Plectoidea</taxon>
        <taxon>Plectidae</taxon>
        <taxon>Plectus</taxon>
    </lineage>
</organism>
<feature type="region of interest" description="Disordered" evidence="1">
    <location>
        <begin position="144"/>
        <end position="171"/>
    </location>
</feature>
<evidence type="ECO:0000313" key="2">
    <source>
        <dbReference type="Proteomes" id="UP000887566"/>
    </source>
</evidence>
<dbReference type="Proteomes" id="UP000887566">
    <property type="component" value="Unplaced"/>
</dbReference>
<evidence type="ECO:0000256" key="1">
    <source>
        <dbReference type="SAM" id="MobiDB-lite"/>
    </source>
</evidence>
<proteinExistence type="predicted"/>